<protein>
    <submittedName>
        <fullName evidence="1">Uncharacterized protein</fullName>
    </submittedName>
</protein>
<reference evidence="1 2" key="1">
    <citation type="submission" date="2008-10" db="EMBL/GenBank/DDBJ databases">
        <title>Draft genome sequence of Parabacteroides johnsonii (DSM 18315).</title>
        <authorList>
            <person name="Sudarsanam P."/>
            <person name="Ley R."/>
            <person name="Guruge J."/>
            <person name="Turnbaugh P.J."/>
            <person name="Mahowald M."/>
            <person name="Liep D."/>
            <person name="Gordon J."/>
        </authorList>
    </citation>
    <scope>NUCLEOTIDE SEQUENCE [LARGE SCALE GENOMIC DNA]</scope>
    <source>
        <strain evidence="1 2">DSM 18315</strain>
    </source>
</reference>
<dbReference type="STRING" id="537006.PRABACTJOHN_00058"/>
<dbReference type="HOGENOM" id="CLU_3203047_0_0_10"/>
<comment type="caution">
    <text evidence="1">The sequence shown here is derived from an EMBL/GenBank/DDBJ whole genome shotgun (WGS) entry which is preliminary data.</text>
</comment>
<name>B7B4W6_9BACT</name>
<accession>B7B4W6</accession>
<sequence>MALFDKSILFAICREIPADTGQENRNKQTMTDLKKRKTAAYLVSI</sequence>
<reference evidence="1 2" key="2">
    <citation type="submission" date="2008-10" db="EMBL/GenBank/DDBJ databases">
        <authorList>
            <person name="Fulton L."/>
            <person name="Clifton S."/>
            <person name="Fulton B."/>
            <person name="Xu J."/>
            <person name="Minx P."/>
            <person name="Pepin K.H."/>
            <person name="Johnson M."/>
            <person name="Bhonagiri V."/>
            <person name="Nash W.E."/>
            <person name="Mardis E.R."/>
            <person name="Wilson R.K."/>
        </authorList>
    </citation>
    <scope>NUCLEOTIDE SEQUENCE [LARGE SCALE GENOMIC DNA]</scope>
    <source>
        <strain evidence="1 2">DSM 18315</strain>
    </source>
</reference>
<gene>
    <name evidence="1" type="ORF">PRABACTJOHN_00058</name>
</gene>
<organism evidence="1 2">
    <name type="scientific">Parabacteroides johnsonii DSM 18315</name>
    <dbReference type="NCBI Taxonomy" id="537006"/>
    <lineage>
        <taxon>Bacteria</taxon>
        <taxon>Pseudomonadati</taxon>
        <taxon>Bacteroidota</taxon>
        <taxon>Bacteroidia</taxon>
        <taxon>Bacteroidales</taxon>
        <taxon>Tannerellaceae</taxon>
        <taxon>Parabacteroides</taxon>
    </lineage>
</organism>
<dbReference type="EMBL" id="ABYH01000010">
    <property type="protein sequence ID" value="EEC98535.1"/>
    <property type="molecule type" value="Genomic_DNA"/>
</dbReference>
<dbReference type="AlphaFoldDB" id="B7B4W6"/>
<proteinExistence type="predicted"/>
<evidence type="ECO:0000313" key="2">
    <source>
        <dbReference type="Proteomes" id="UP000005510"/>
    </source>
</evidence>
<dbReference type="Proteomes" id="UP000005510">
    <property type="component" value="Unassembled WGS sequence"/>
</dbReference>
<evidence type="ECO:0000313" key="1">
    <source>
        <dbReference type="EMBL" id="EEC98535.1"/>
    </source>
</evidence>